<reference evidence="1" key="1">
    <citation type="submission" date="2018-11" db="EMBL/GenBank/DDBJ databases">
        <authorList>
            <consortium name="Pathogen Informatics"/>
        </authorList>
    </citation>
    <scope>NUCLEOTIDE SEQUENCE</scope>
</reference>
<keyword evidence="2" id="KW-1185">Reference proteome</keyword>
<organism evidence="1 2">
    <name type="scientific">Protopolystoma xenopodis</name>
    <dbReference type="NCBI Taxonomy" id="117903"/>
    <lineage>
        <taxon>Eukaryota</taxon>
        <taxon>Metazoa</taxon>
        <taxon>Spiralia</taxon>
        <taxon>Lophotrochozoa</taxon>
        <taxon>Platyhelminthes</taxon>
        <taxon>Monogenea</taxon>
        <taxon>Polyopisthocotylea</taxon>
        <taxon>Polystomatidea</taxon>
        <taxon>Polystomatidae</taxon>
        <taxon>Protopolystoma</taxon>
    </lineage>
</organism>
<dbReference type="EMBL" id="CAAALY010254169">
    <property type="protein sequence ID" value="VEL37160.1"/>
    <property type="molecule type" value="Genomic_DNA"/>
</dbReference>
<evidence type="ECO:0000313" key="1">
    <source>
        <dbReference type="EMBL" id="VEL37160.1"/>
    </source>
</evidence>
<accession>A0A448XHU8</accession>
<name>A0A448XHU8_9PLAT</name>
<proteinExistence type="predicted"/>
<evidence type="ECO:0000313" key="2">
    <source>
        <dbReference type="Proteomes" id="UP000784294"/>
    </source>
</evidence>
<gene>
    <name evidence="1" type="ORF">PXEA_LOCUS30600</name>
</gene>
<protein>
    <submittedName>
        <fullName evidence="1">Uncharacterized protein</fullName>
    </submittedName>
</protein>
<dbReference type="Proteomes" id="UP000784294">
    <property type="component" value="Unassembled WGS sequence"/>
</dbReference>
<dbReference type="AlphaFoldDB" id="A0A448XHU8"/>
<sequence>MCQSIRTALKPTTGHILDLHSSQPSAGPPDLTALGLTVQGNLAWEASFSVHSSHLSANDNLYCNHRNSQLVRLLDTGALYPTIQL</sequence>
<comment type="caution">
    <text evidence="1">The sequence shown here is derived from an EMBL/GenBank/DDBJ whole genome shotgun (WGS) entry which is preliminary data.</text>
</comment>